<evidence type="ECO:0000313" key="5">
    <source>
        <dbReference type="EMBL" id="MBB5037422.1"/>
    </source>
</evidence>
<proteinExistence type="predicted"/>
<dbReference type="PROSITE" id="PS50893">
    <property type="entry name" value="ABC_TRANSPORTER_2"/>
    <property type="match status" value="1"/>
</dbReference>
<protein>
    <submittedName>
        <fullName evidence="5">ABC-2 type transport system ATP-binding protein</fullName>
    </submittedName>
</protein>
<evidence type="ECO:0000256" key="2">
    <source>
        <dbReference type="ARBA" id="ARBA00022741"/>
    </source>
</evidence>
<dbReference type="PANTHER" id="PTHR42939">
    <property type="entry name" value="ABC TRANSPORTER ATP-BINDING PROTEIN ALBC-RELATED"/>
    <property type="match status" value="1"/>
</dbReference>
<dbReference type="PANTHER" id="PTHR42939:SF1">
    <property type="entry name" value="ABC TRANSPORTER ATP-BINDING PROTEIN ALBC-RELATED"/>
    <property type="match status" value="1"/>
</dbReference>
<dbReference type="EMBL" id="JACHIF010000003">
    <property type="protein sequence ID" value="MBB5037422.1"/>
    <property type="molecule type" value="Genomic_DNA"/>
</dbReference>
<evidence type="ECO:0000259" key="4">
    <source>
        <dbReference type="PROSITE" id="PS50893"/>
    </source>
</evidence>
<keyword evidence="3 5" id="KW-0067">ATP-binding</keyword>
<dbReference type="InterPro" id="IPR027417">
    <property type="entry name" value="P-loop_NTPase"/>
</dbReference>
<dbReference type="GO" id="GO:0005524">
    <property type="term" value="F:ATP binding"/>
    <property type="evidence" value="ECO:0007669"/>
    <property type="project" value="UniProtKB-KW"/>
</dbReference>
<reference evidence="5 6" key="1">
    <citation type="submission" date="2020-08" db="EMBL/GenBank/DDBJ databases">
        <title>Genomic Encyclopedia of Type Strains, Phase IV (KMG-IV): sequencing the most valuable type-strain genomes for metagenomic binning, comparative biology and taxonomic classification.</title>
        <authorList>
            <person name="Goeker M."/>
        </authorList>
    </citation>
    <scope>NUCLEOTIDE SEQUENCE [LARGE SCALE GENOMIC DNA]</scope>
    <source>
        <strain evidence="5 6">DSM 12251</strain>
    </source>
</reference>
<dbReference type="Proteomes" id="UP000534294">
    <property type="component" value="Unassembled WGS sequence"/>
</dbReference>
<accession>A0A7W7YK05</accession>
<evidence type="ECO:0000313" key="6">
    <source>
        <dbReference type="Proteomes" id="UP000534294"/>
    </source>
</evidence>
<dbReference type="AlphaFoldDB" id="A0A7W7YK05"/>
<dbReference type="Pfam" id="PF00005">
    <property type="entry name" value="ABC_tran"/>
    <property type="match status" value="1"/>
</dbReference>
<keyword evidence="1" id="KW-0813">Transport</keyword>
<sequence>MIEIHELHKRFRQTEAVAGLSLSVPAGQVTAFLGPNGAGKSTTIKCLLNLHRPDQGNITVLGVDSRQLGPAQFAQLGYVSENMELPLWMTVGQFLDYCRPLYPQWDRDFERQLLRQFDLPLQTKLKDLSRGMRMKAALLSSLAYRPKLVVLDEPFSGLDPLVRDEFIRGLLELTEQEGWTVLVSSHDIEEVQRLADRIAIIHRGKLALAESRESLQARFRAVEVVLPEAVPVPATLPAGWMHAEQAGRTLRFITGGFQEEAALGAVVRQVFPGVQHPEVRAMSLREIFVSLARAYRLEARS</sequence>
<organism evidence="5 6">
    <name type="scientific">Prosthecobacter dejongeii</name>
    <dbReference type="NCBI Taxonomy" id="48465"/>
    <lineage>
        <taxon>Bacteria</taxon>
        <taxon>Pseudomonadati</taxon>
        <taxon>Verrucomicrobiota</taxon>
        <taxon>Verrucomicrobiia</taxon>
        <taxon>Verrucomicrobiales</taxon>
        <taxon>Verrucomicrobiaceae</taxon>
        <taxon>Prosthecobacter</taxon>
    </lineage>
</organism>
<gene>
    <name evidence="5" type="ORF">HNQ64_001671</name>
</gene>
<evidence type="ECO:0000256" key="3">
    <source>
        <dbReference type="ARBA" id="ARBA00022840"/>
    </source>
</evidence>
<dbReference type="GO" id="GO:0016887">
    <property type="term" value="F:ATP hydrolysis activity"/>
    <property type="evidence" value="ECO:0007669"/>
    <property type="project" value="InterPro"/>
</dbReference>
<keyword evidence="6" id="KW-1185">Reference proteome</keyword>
<dbReference type="SUPFAM" id="SSF52540">
    <property type="entry name" value="P-loop containing nucleoside triphosphate hydrolases"/>
    <property type="match status" value="1"/>
</dbReference>
<evidence type="ECO:0000256" key="1">
    <source>
        <dbReference type="ARBA" id="ARBA00022448"/>
    </source>
</evidence>
<dbReference type="Gene3D" id="3.40.50.300">
    <property type="entry name" value="P-loop containing nucleotide triphosphate hydrolases"/>
    <property type="match status" value="1"/>
</dbReference>
<dbReference type="SMART" id="SM00382">
    <property type="entry name" value="AAA"/>
    <property type="match status" value="1"/>
</dbReference>
<feature type="domain" description="ABC transporter" evidence="4">
    <location>
        <begin position="2"/>
        <end position="228"/>
    </location>
</feature>
<keyword evidence="2" id="KW-0547">Nucleotide-binding</keyword>
<dbReference type="InterPro" id="IPR003593">
    <property type="entry name" value="AAA+_ATPase"/>
</dbReference>
<comment type="caution">
    <text evidence="5">The sequence shown here is derived from an EMBL/GenBank/DDBJ whole genome shotgun (WGS) entry which is preliminary data.</text>
</comment>
<dbReference type="InterPro" id="IPR003439">
    <property type="entry name" value="ABC_transporter-like_ATP-bd"/>
</dbReference>
<name>A0A7W7YK05_9BACT</name>
<dbReference type="InterPro" id="IPR051782">
    <property type="entry name" value="ABC_Transporter_VariousFunc"/>
</dbReference>
<dbReference type="RefSeq" id="WP_184207310.1">
    <property type="nucleotide sequence ID" value="NZ_JACHIF010000003.1"/>
</dbReference>
<dbReference type="CDD" id="cd03230">
    <property type="entry name" value="ABC_DR_subfamily_A"/>
    <property type="match status" value="1"/>
</dbReference>